<name>A0A0K2CXU5_9CAUD</name>
<dbReference type="EMBL" id="KT361649">
    <property type="protein sequence ID" value="ALA12325.1"/>
    <property type="molecule type" value="Genomic_DNA"/>
</dbReference>
<evidence type="ECO:0000313" key="2">
    <source>
        <dbReference type="Proteomes" id="UP000203417"/>
    </source>
</evidence>
<gene>
    <name evidence="1" type="ORF">FERN_60</name>
</gene>
<dbReference type="GeneID" id="26630208"/>
<dbReference type="RefSeq" id="YP_009203262.1">
    <property type="nucleotide sequence ID" value="NC_028851.1"/>
</dbReference>
<protein>
    <submittedName>
        <fullName evidence="1">Uncharacterized protein</fullName>
    </submittedName>
</protein>
<sequence>MRDRIKAKRRQTEMTKQYWCEECQNFVDEHVVTNGIHDECGQEVNIEENEEDDL</sequence>
<dbReference type="KEGG" id="vg:26630208"/>
<organism evidence="1 2">
    <name type="scientific">Paenibacillus phage Fern</name>
    <dbReference type="NCBI Taxonomy" id="1636255"/>
    <lineage>
        <taxon>Viruses</taxon>
        <taxon>Duplodnaviria</taxon>
        <taxon>Heunggongvirae</taxon>
        <taxon>Uroviricota</taxon>
        <taxon>Caudoviricetes</taxon>
        <taxon>Fernvirus</taxon>
        <taxon>Fernvirus fern</taxon>
    </lineage>
</organism>
<evidence type="ECO:0000313" key="1">
    <source>
        <dbReference type="EMBL" id="ALA12325.1"/>
    </source>
</evidence>
<proteinExistence type="predicted"/>
<keyword evidence="2" id="KW-1185">Reference proteome</keyword>
<reference evidence="1 2" key="1">
    <citation type="journal article" date="2015" name="Genome Announc.">
        <title>Complete Genome Sequences of Nine Phages Capable of Infecting Paenibacillus larvae, the Causative Agent of American Foulbrood Disease in Honeybees.</title>
        <authorList>
            <person name="Tsourkas P.K."/>
            <person name="Yost D.G."/>
            <person name="Krohn A."/>
            <person name="LeBlanc L."/>
            <person name="Zhang A."/>
            <person name="Stamereilers C."/>
            <person name="Amy P.S."/>
        </authorList>
    </citation>
    <scope>NUCLEOTIDE SEQUENCE [LARGE SCALE GENOMIC DNA]</scope>
</reference>
<dbReference type="Proteomes" id="UP000203417">
    <property type="component" value="Segment"/>
</dbReference>
<accession>A0A0K2CXU5</accession>
<dbReference type="OrthoDB" id="38192at10239"/>